<comment type="caution">
    <text evidence="4">The sequence shown here is derived from an EMBL/GenBank/DDBJ whole genome shotgun (WGS) entry which is preliminary data.</text>
</comment>
<evidence type="ECO:0000313" key="5">
    <source>
        <dbReference type="Proteomes" id="UP000094224"/>
    </source>
</evidence>
<dbReference type="InterPro" id="IPR002347">
    <property type="entry name" value="SDR_fam"/>
</dbReference>
<name>A0A1E3SWE0_9MYCO</name>
<dbReference type="PRINTS" id="PR00080">
    <property type="entry name" value="SDRFAMILY"/>
</dbReference>
<dbReference type="Gene3D" id="3.40.50.720">
    <property type="entry name" value="NAD(P)-binding Rossmann-like Domain"/>
    <property type="match status" value="1"/>
</dbReference>
<sequence>MSVANANQRVAVVTGASSGIGAATARTLAALGFHVVAVARRADRINALAEEIDGSAVVADVTDEVAVQALASAVGRVDMLVNNAGGARGLAPVADSDLEHWRWMWETNVVGTLRITRALLPKLIDSGDGLIITVTSGAALEVYDGGAGYTSAKHAQAAVHRTLRGELLGKPVRLTEIAPGAVETEFSLVRFDGDQQRADAVYAGITPLTATDVAEVIGFVASRPSHVNLDLIVVRPRDQANAVRFNRRG</sequence>
<dbReference type="PANTHER" id="PTHR42901:SF1">
    <property type="entry name" value="ALCOHOL DEHYDROGENASE"/>
    <property type="match status" value="1"/>
</dbReference>
<dbReference type="AlphaFoldDB" id="A0A1E3SWE0"/>
<proteinExistence type="inferred from homology"/>
<keyword evidence="2" id="KW-0560">Oxidoreductase</keyword>
<organism evidence="4 5">
    <name type="scientific">Mycobacterium sherrisii</name>
    <dbReference type="NCBI Taxonomy" id="243061"/>
    <lineage>
        <taxon>Bacteria</taxon>
        <taxon>Bacillati</taxon>
        <taxon>Actinomycetota</taxon>
        <taxon>Actinomycetes</taxon>
        <taxon>Mycobacteriales</taxon>
        <taxon>Mycobacteriaceae</taxon>
        <taxon>Mycobacterium</taxon>
        <taxon>Mycobacterium simiae complex</taxon>
    </lineage>
</organism>
<dbReference type="EMBL" id="MIHC01000020">
    <property type="protein sequence ID" value="ODR05888.1"/>
    <property type="molecule type" value="Genomic_DNA"/>
</dbReference>
<dbReference type="PRINTS" id="PR00081">
    <property type="entry name" value="GDHRDH"/>
</dbReference>
<dbReference type="Pfam" id="PF00106">
    <property type="entry name" value="adh_short"/>
    <property type="match status" value="1"/>
</dbReference>
<protein>
    <submittedName>
        <fullName evidence="4">SDR family oxidoreductase</fullName>
    </submittedName>
</protein>
<dbReference type="OrthoDB" id="9775296at2"/>
<evidence type="ECO:0000256" key="2">
    <source>
        <dbReference type="ARBA" id="ARBA00023002"/>
    </source>
</evidence>
<comment type="similarity">
    <text evidence="1 3">Belongs to the short-chain dehydrogenases/reductases (SDR) family.</text>
</comment>
<dbReference type="GO" id="GO:0016616">
    <property type="term" value="F:oxidoreductase activity, acting on the CH-OH group of donors, NAD or NADP as acceptor"/>
    <property type="evidence" value="ECO:0007669"/>
    <property type="project" value="UniProtKB-ARBA"/>
</dbReference>
<dbReference type="STRING" id="243061.AWC25_06405"/>
<dbReference type="RefSeq" id="WP_069400709.1">
    <property type="nucleotide sequence ID" value="NZ_JACKTB010000090.1"/>
</dbReference>
<reference evidence="5" key="1">
    <citation type="submission" date="2016-09" db="EMBL/GenBank/DDBJ databases">
        <authorList>
            <person name="Greninger A.L."/>
            <person name="Jerome K.R."/>
            <person name="Mcnair B."/>
            <person name="Wallis C."/>
            <person name="Fang F."/>
        </authorList>
    </citation>
    <scope>NUCLEOTIDE SEQUENCE [LARGE SCALE GENOMIC DNA]</scope>
    <source>
        <strain evidence="5">BC1_M4</strain>
    </source>
</reference>
<dbReference type="PANTHER" id="PTHR42901">
    <property type="entry name" value="ALCOHOL DEHYDROGENASE"/>
    <property type="match status" value="1"/>
</dbReference>
<dbReference type="InterPro" id="IPR036291">
    <property type="entry name" value="NAD(P)-bd_dom_sf"/>
</dbReference>
<evidence type="ECO:0000256" key="3">
    <source>
        <dbReference type="RuleBase" id="RU000363"/>
    </source>
</evidence>
<evidence type="ECO:0000313" key="4">
    <source>
        <dbReference type="EMBL" id="ODR05888.1"/>
    </source>
</evidence>
<dbReference type="SUPFAM" id="SSF51735">
    <property type="entry name" value="NAD(P)-binding Rossmann-fold domains"/>
    <property type="match status" value="1"/>
</dbReference>
<dbReference type="Proteomes" id="UP000094224">
    <property type="component" value="Unassembled WGS sequence"/>
</dbReference>
<evidence type="ECO:0000256" key="1">
    <source>
        <dbReference type="ARBA" id="ARBA00006484"/>
    </source>
</evidence>
<dbReference type="FunFam" id="3.40.50.720:FF:000047">
    <property type="entry name" value="NADP-dependent L-serine/L-allo-threonine dehydrogenase"/>
    <property type="match status" value="1"/>
</dbReference>
<keyword evidence="5" id="KW-1185">Reference proteome</keyword>
<accession>A0A1E3SWE0</accession>
<gene>
    <name evidence="4" type="ORF">BHQ21_13070</name>
</gene>